<evidence type="ECO:0000313" key="3">
    <source>
        <dbReference type="Proteomes" id="UP000290204"/>
    </source>
</evidence>
<feature type="transmembrane region" description="Helical" evidence="1">
    <location>
        <begin position="83"/>
        <end position="102"/>
    </location>
</feature>
<feature type="transmembrane region" description="Helical" evidence="1">
    <location>
        <begin position="34"/>
        <end position="52"/>
    </location>
</feature>
<comment type="caution">
    <text evidence="2">The sequence shown here is derived from an EMBL/GenBank/DDBJ whole genome shotgun (WGS) entry which is preliminary data.</text>
</comment>
<name>A0A4Q1CMI8_9BACT</name>
<dbReference type="RefSeq" id="WP_129129317.1">
    <property type="nucleotide sequence ID" value="NZ_SDHW01000001.1"/>
</dbReference>
<dbReference type="EMBL" id="SDHW01000001">
    <property type="protein sequence ID" value="RXK61945.1"/>
    <property type="molecule type" value="Genomic_DNA"/>
</dbReference>
<sequence length="111" mass="12268">MPKLLLGILRAALLLILALKIINLFLHFPKEINALLNAAMFTLIGINFILVGSKWDKPIIKIIFSVCGLYLVVMNFFSSTALLNVIGIVCILTPIIIARFSTDKEKLAKAD</sequence>
<dbReference type="AlphaFoldDB" id="A0A4Q1CMI8"/>
<reference evidence="2 3" key="1">
    <citation type="submission" date="2019-01" db="EMBL/GenBank/DDBJ databases">
        <title>Lacibacter sp. strain TTM-7.</title>
        <authorList>
            <person name="Chen W.-M."/>
        </authorList>
    </citation>
    <scope>NUCLEOTIDE SEQUENCE [LARGE SCALE GENOMIC DNA]</scope>
    <source>
        <strain evidence="2 3">TTM-7</strain>
    </source>
</reference>
<evidence type="ECO:0000313" key="2">
    <source>
        <dbReference type="EMBL" id="RXK61945.1"/>
    </source>
</evidence>
<feature type="transmembrane region" description="Helical" evidence="1">
    <location>
        <begin position="59"/>
        <end position="77"/>
    </location>
</feature>
<keyword evidence="1" id="KW-0472">Membrane</keyword>
<organism evidence="2 3">
    <name type="scientific">Lacibacter luteus</name>
    <dbReference type="NCBI Taxonomy" id="2508719"/>
    <lineage>
        <taxon>Bacteria</taxon>
        <taxon>Pseudomonadati</taxon>
        <taxon>Bacteroidota</taxon>
        <taxon>Chitinophagia</taxon>
        <taxon>Chitinophagales</taxon>
        <taxon>Chitinophagaceae</taxon>
        <taxon>Lacibacter</taxon>
    </lineage>
</organism>
<proteinExistence type="predicted"/>
<gene>
    <name evidence="2" type="ORF">ESA94_02730</name>
</gene>
<evidence type="ECO:0000256" key="1">
    <source>
        <dbReference type="SAM" id="Phobius"/>
    </source>
</evidence>
<dbReference type="Proteomes" id="UP000290204">
    <property type="component" value="Unassembled WGS sequence"/>
</dbReference>
<protein>
    <submittedName>
        <fullName evidence="2">Uncharacterized protein</fullName>
    </submittedName>
</protein>
<keyword evidence="1" id="KW-1133">Transmembrane helix</keyword>
<keyword evidence="3" id="KW-1185">Reference proteome</keyword>
<keyword evidence="1" id="KW-0812">Transmembrane</keyword>
<accession>A0A4Q1CMI8</accession>
<dbReference type="OrthoDB" id="827954at2"/>